<evidence type="ECO:0000256" key="2">
    <source>
        <dbReference type="SAM" id="Phobius"/>
    </source>
</evidence>
<protein>
    <recommendedName>
        <fullName evidence="5">Integral membrane protein</fullName>
    </recommendedName>
</protein>
<feature type="transmembrane region" description="Helical" evidence="2">
    <location>
        <begin position="144"/>
        <end position="162"/>
    </location>
</feature>
<reference evidence="3 4" key="1">
    <citation type="submission" date="2023-08" db="EMBL/GenBank/DDBJ databases">
        <authorList>
            <person name="Sharma P."/>
            <person name="Verma V."/>
            <person name="Mohan M.K."/>
            <person name="Dubey A.K."/>
        </authorList>
    </citation>
    <scope>NUCLEOTIDE SEQUENCE [LARGE SCALE GENOMIC DNA]</scope>
    <source>
        <strain evidence="3 4">ADP4</strain>
    </source>
</reference>
<comment type="caution">
    <text evidence="3">The sequence shown here is derived from an EMBL/GenBank/DDBJ whole genome shotgun (WGS) entry which is preliminary data.</text>
</comment>
<sequence>MSRRPDDGIVCLDRTTTGRICPRQEETTRMSTATTTTGTPARPAAAAGAGLLRKVLRIDSWSTAAFGVFLLAGSKALSAPLGLPATWSVPLGVAMLGGAAALALIAGYPHIPTGPATAAIAGNALSCVAMLLLAFSGLLPLTGLGIAFLAVGAVVVAVYAVVEFVGLRRYVRAGEGGAGALVLGRTTFVPRRPDAPTRPRAPGPHPGRPR</sequence>
<evidence type="ECO:0000313" key="4">
    <source>
        <dbReference type="Proteomes" id="UP001348265"/>
    </source>
</evidence>
<keyword evidence="4" id="KW-1185">Reference proteome</keyword>
<name>A0ABU7WZI8_9ACTN</name>
<feature type="region of interest" description="Disordered" evidence="1">
    <location>
        <begin position="189"/>
        <end position="210"/>
    </location>
</feature>
<feature type="compositionally biased region" description="Pro residues" evidence="1">
    <location>
        <begin position="199"/>
        <end position="210"/>
    </location>
</feature>
<feature type="transmembrane region" description="Helical" evidence="2">
    <location>
        <begin position="87"/>
        <end position="106"/>
    </location>
</feature>
<dbReference type="RefSeq" id="WP_331787971.1">
    <property type="nucleotide sequence ID" value="NZ_JAVFKM010000012.1"/>
</dbReference>
<organism evidence="3 4">
    <name type="scientific">Streptomyces chrestomyceticus</name>
    <dbReference type="NCBI Taxonomy" id="68185"/>
    <lineage>
        <taxon>Bacteria</taxon>
        <taxon>Bacillati</taxon>
        <taxon>Actinomycetota</taxon>
        <taxon>Actinomycetes</taxon>
        <taxon>Kitasatosporales</taxon>
        <taxon>Streptomycetaceae</taxon>
        <taxon>Streptomyces</taxon>
    </lineage>
</organism>
<evidence type="ECO:0000313" key="3">
    <source>
        <dbReference type="EMBL" id="MEF3116093.1"/>
    </source>
</evidence>
<dbReference type="EMBL" id="JAVFKM010000012">
    <property type="protein sequence ID" value="MEF3116093.1"/>
    <property type="molecule type" value="Genomic_DNA"/>
</dbReference>
<evidence type="ECO:0008006" key="5">
    <source>
        <dbReference type="Google" id="ProtNLM"/>
    </source>
</evidence>
<keyword evidence="2" id="KW-1133">Transmembrane helix</keyword>
<feature type="region of interest" description="Disordered" evidence="1">
    <location>
        <begin position="22"/>
        <end position="42"/>
    </location>
</feature>
<feature type="transmembrane region" description="Helical" evidence="2">
    <location>
        <begin position="61"/>
        <end position="81"/>
    </location>
</feature>
<keyword evidence="2" id="KW-0812">Transmembrane</keyword>
<accession>A0ABU7WZI8</accession>
<keyword evidence="2" id="KW-0472">Membrane</keyword>
<feature type="transmembrane region" description="Helical" evidence="2">
    <location>
        <begin position="118"/>
        <end position="138"/>
    </location>
</feature>
<feature type="compositionally biased region" description="Low complexity" evidence="1">
    <location>
        <begin position="29"/>
        <end position="42"/>
    </location>
</feature>
<proteinExistence type="predicted"/>
<dbReference type="Proteomes" id="UP001348265">
    <property type="component" value="Unassembled WGS sequence"/>
</dbReference>
<evidence type="ECO:0000256" key="1">
    <source>
        <dbReference type="SAM" id="MobiDB-lite"/>
    </source>
</evidence>
<gene>
    <name evidence="3" type="ORF">RB636_23215</name>
</gene>